<sequence>MIKRAIFAALAVLTVVVVAIIAFRVPTVTVGVAINDRAALSASEGAMLSVIQSYVTWYNDQKRPLRLKLEIATYRDDPNEALEFLASKGVAAVVGFPLSLEAAFAVPVAERLRIPVLSPAASSSTFSGKEDWFFRVVEDSQGEGVQIGRFLSAIGASKVAVYRSPYNDAYVNQLVNDMEENSSVRVGGISSYPGGANDLSGDAILVVAEPSRTYWIIQDILLHWPPVPVVLARWSQGSDFKTLLAVPGGYFFFSSTYDPSEIPDDPFTTFLVAERDLDLGLFARHGAAAMAYLTDVLEENPKARGEALRSALSRPREVLAPGWKFNVDRFGDASANLKFFRLKDGTVSEVEP</sequence>
<evidence type="ECO:0000256" key="4">
    <source>
        <dbReference type="ARBA" id="ARBA00023136"/>
    </source>
</evidence>
<proteinExistence type="predicted"/>
<evidence type="ECO:0000259" key="5">
    <source>
        <dbReference type="Pfam" id="PF01094"/>
    </source>
</evidence>
<gene>
    <name evidence="6" type="ORF">SAMN06275492_1037</name>
</gene>
<name>A0A1X7IKG9_9BACT</name>
<evidence type="ECO:0000313" key="7">
    <source>
        <dbReference type="Proteomes" id="UP000193355"/>
    </source>
</evidence>
<dbReference type="InterPro" id="IPR051010">
    <property type="entry name" value="BCAA_transport"/>
</dbReference>
<keyword evidence="2" id="KW-0812">Transmembrane</keyword>
<comment type="subcellular location">
    <subcellularLocation>
        <location evidence="1">Membrane</location>
    </subcellularLocation>
</comment>
<dbReference type="AlphaFoldDB" id="A0A1X7IKG9"/>
<protein>
    <submittedName>
        <fullName evidence="6">ABC-type branched-chain amino acid transport system, substrate-binding protein</fullName>
    </submittedName>
</protein>
<evidence type="ECO:0000313" key="6">
    <source>
        <dbReference type="EMBL" id="SMG15025.1"/>
    </source>
</evidence>
<dbReference type="Pfam" id="PF01094">
    <property type="entry name" value="ANF_receptor"/>
    <property type="match status" value="1"/>
</dbReference>
<dbReference type="EMBL" id="FXBB01000003">
    <property type="protein sequence ID" value="SMG15025.1"/>
    <property type="molecule type" value="Genomic_DNA"/>
</dbReference>
<keyword evidence="4" id="KW-0472">Membrane</keyword>
<dbReference type="SUPFAM" id="SSF53822">
    <property type="entry name" value="Periplasmic binding protein-like I"/>
    <property type="match status" value="1"/>
</dbReference>
<dbReference type="STRING" id="561720.SAMN06275492_1037"/>
<evidence type="ECO:0000256" key="2">
    <source>
        <dbReference type="ARBA" id="ARBA00022692"/>
    </source>
</evidence>
<dbReference type="InterPro" id="IPR001828">
    <property type="entry name" value="ANF_lig-bd_rcpt"/>
</dbReference>
<dbReference type="Gene3D" id="3.40.50.2300">
    <property type="match status" value="2"/>
</dbReference>
<organism evidence="6 7">
    <name type="scientific">Dethiosulfovibrio salsuginis</name>
    <dbReference type="NCBI Taxonomy" id="561720"/>
    <lineage>
        <taxon>Bacteria</taxon>
        <taxon>Thermotogati</taxon>
        <taxon>Synergistota</taxon>
        <taxon>Synergistia</taxon>
        <taxon>Synergistales</taxon>
        <taxon>Dethiosulfovibrionaceae</taxon>
        <taxon>Dethiosulfovibrio</taxon>
    </lineage>
</organism>
<dbReference type="RefSeq" id="WP_159448198.1">
    <property type="nucleotide sequence ID" value="NZ_FXBB01000003.1"/>
</dbReference>
<evidence type="ECO:0000256" key="1">
    <source>
        <dbReference type="ARBA" id="ARBA00004370"/>
    </source>
</evidence>
<dbReference type="OrthoDB" id="369860at2"/>
<accession>A0A1X7IKG9</accession>
<feature type="domain" description="Receptor ligand binding region" evidence="5">
    <location>
        <begin position="80"/>
        <end position="193"/>
    </location>
</feature>
<dbReference type="InterPro" id="IPR028082">
    <property type="entry name" value="Peripla_BP_I"/>
</dbReference>
<keyword evidence="3" id="KW-1133">Transmembrane helix</keyword>
<reference evidence="7" key="1">
    <citation type="submission" date="2017-04" db="EMBL/GenBank/DDBJ databases">
        <authorList>
            <person name="Varghese N."/>
            <person name="Submissions S."/>
        </authorList>
    </citation>
    <scope>NUCLEOTIDE SEQUENCE [LARGE SCALE GENOMIC DNA]</scope>
    <source>
        <strain evidence="7">USBA 82</strain>
    </source>
</reference>
<dbReference type="Proteomes" id="UP000193355">
    <property type="component" value="Unassembled WGS sequence"/>
</dbReference>
<dbReference type="GO" id="GO:0016020">
    <property type="term" value="C:membrane"/>
    <property type="evidence" value="ECO:0007669"/>
    <property type="project" value="UniProtKB-SubCell"/>
</dbReference>
<evidence type="ECO:0000256" key="3">
    <source>
        <dbReference type="ARBA" id="ARBA00022989"/>
    </source>
</evidence>
<dbReference type="PANTHER" id="PTHR30483:SF6">
    <property type="entry name" value="PERIPLASMIC BINDING PROTEIN OF ABC TRANSPORTER FOR NATURAL AMINO ACIDS"/>
    <property type="match status" value="1"/>
</dbReference>
<keyword evidence="7" id="KW-1185">Reference proteome</keyword>
<dbReference type="PANTHER" id="PTHR30483">
    <property type="entry name" value="LEUCINE-SPECIFIC-BINDING PROTEIN"/>
    <property type="match status" value="1"/>
</dbReference>